<evidence type="ECO:0000256" key="5">
    <source>
        <dbReference type="ARBA" id="ARBA00022840"/>
    </source>
</evidence>
<dbReference type="UniPathway" id="UPA00087">
    <property type="reaction ID" value="UER00175"/>
</dbReference>
<comment type="function">
    <text evidence="6">Catalyzes the phosphorylation of ribose 1,5-bisphosphate to 5-phospho-D-ribosyl alpha-1-diphosphate (PRPP).</text>
</comment>
<dbReference type="STRING" id="665126.ABB55_23205"/>
<organism evidence="8 9">
    <name type="scientific">Prosthecodimorpha hirschii</name>
    <dbReference type="NCBI Taxonomy" id="665126"/>
    <lineage>
        <taxon>Bacteria</taxon>
        <taxon>Pseudomonadati</taxon>
        <taxon>Pseudomonadota</taxon>
        <taxon>Alphaproteobacteria</taxon>
        <taxon>Hyphomicrobiales</taxon>
        <taxon>Ancalomicrobiaceae</taxon>
        <taxon>Prosthecodimorpha</taxon>
    </lineage>
</organism>
<dbReference type="InterPro" id="IPR008145">
    <property type="entry name" value="GK/Ca_channel_bsu"/>
</dbReference>
<dbReference type="Proteomes" id="UP000048984">
    <property type="component" value="Unassembled WGS sequence"/>
</dbReference>
<dbReference type="GO" id="GO:0005524">
    <property type="term" value="F:ATP binding"/>
    <property type="evidence" value="ECO:0007669"/>
    <property type="project" value="UniProtKB-KW"/>
</dbReference>
<reference evidence="8 9" key="2">
    <citation type="submission" date="2015-10" db="EMBL/GenBank/DDBJ databases">
        <title>Draft Genome Sequence of Prosthecomicrobium hirschii ATCC 27832.</title>
        <authorList>
            <person name="Daniel J."/>
            <person name="Givan S.A."/>
            <person name="Brun Y.V."/>
            <person name="Brown P.J."/>
        </authorList>
    </citation>
    <scope>NUCLEOTIDE SEQUENCE [LARGE SCALE GENOMIC DNA]</scope>
    <source>
        <strain evidence="8 9">16</strain>
    </source>
</reference>
<evidence type="ECO:0000259" key="7">
    <source>
        <dbReference type="SMART" id="SM00072"/>
    </source>
</evidence>
<evidence type="ECO:0000256" key="4">
    <source>
        <dbReference type="ARBA" id="ARBA00022741"/>
    </source>
</evidence>
<proteinExistence type="inferred from homology"/>
<evidence type="ECO:0000256" key="1">
    <source>
        <dbReference type="ARBA" id="ARBA00000373"/>
    </source>
</evidence>
<evidence type="ECO:0000313" key="8">
    <source>
        <dbReference type="EMBL" id="KPL56082.1"/>
    </source>
</evidence>
<dbReference type="GO" id="GO:0019634">
    <property type="term" value="P:organic phosphonate metabolic process"/>
    <property type="evidence" value="ECO:0007669"/>
    <property type="project" value="UniProtKB-UniRule"/>
</dbReference>
<dbReference type="NCBIfam" id="TIGR02322">
    <property type="entry name" value="phosphon_PhnN"/>
    <property type="match status" value="1"/>
</dbReference>
<comment type="pathway">
    <text evidence="2 6">Metabolic intermediate biosynthesis; 5-phospho-alpha-D-ribose 1-diphosphate biosynthesis; 5-phospho-alpha-D-ribose 1-diphosphate from D-ribose 5-phosphate (route II): step 3/3.</text>
</comment>
<dbReference type="InterPro" id="IPR012699">
    <property type="entry name" value="PhnN"/>
</dbReference>
<dbReference type="SMART" id="SM00072">
    <property type="entry name" value="GuKc"/>
    <property type="match status" value="1"/>
</dbReference>
<dbReference type="EC" id="2.7.4.23" evidence="6"/>
<dbReference type="InterPro" id="IPR027417">
    <property type="entry name" value="P-loop_NTPase"/>
</dbReference>
<protein>
    <recommendedName>
        <fullName evidence="6">Ribose 1,5-bisphosphate phosphokinase PhnN</fullName>
        <ecNumber evidence="6">2.7.4.23</ecNumber>
    </recommendedName>
    <alternativeName>
        <fullName evidence="6">Ribose 1,5-bisphosphokinase</fullName>
    </alternativeName>
</protein>
<dbReference type="HAMAP" id="MF_00836">
    <property type="entry name" value="PhnN"/>
    <property type="match status" value="1"/>
</dbReference>
<evidence type="ECO:0000256" key="2">
    <source>
        <dbReference type="ARBA" id="ARBA00005069"/>
    </source>
</evidence>
<comment type="catalytic activity">
    <reaction evidence="1 6">
        <text>alpha-D-ribose 1,5-bisphosphate + ATP = 5-phospho-alpha-D-ribose 1-diphosphate + ADP</text>
        <dbReference type="Rhea" id="RHEA:20109"/>
        <dbReference type="ChEBI" id="CHEBI:30616"/>
        <dbReference type="ChEBI" id="CHEBI:58017"/>
        <dbReference type="ChEBI" id="CHEBI:68688"/>
        <dbReference type="ChEBI" id="CHEBI:456216"/>
        <dbReference type="EC" id="2.7.4.23"/>
    </reaction>
</comment>
<sequence>MTIPPPANDRVPARIGPGALVLVVGPSGAGKDTLIAGARALLADDDRVVFPRRIVTRPPDATEDNDTLDEAEFDILVRLDRAALWWRAHGLGYALPRAIDEAIGAGRIVVANVSRRVVADALARYARVTVVFVTAPPEVLAARIAARGRESGAAIAERLARSSEALPAVPSLVVIQNVGDPEVGAQRLADVIGDLAAATR</sequence>
<dbReference type="GO" id="GO:0006015">
    <property type="term" value="P:5-phosphoribose 1-diphosphate biosynthetic process"/>
    <property type="evidence" value="ECO:0007669"/>
    <property type="project" value="UniProtKB-UniRule"/>
</dbReference>
<gene>
    <name evidence="6" type="primary">phnN</name>
    <name evidence="8" type="ORF">ABB55_23205</name>
</gene>
<feature type="binding site" evidence="6">
    <location>
        <begin position="25"/>
        <end position="32"/>
    </location>
    <ligand>
        <name>ATP</name>
        <dbReference type="ChEBI" id="CHEBI:30616"/>
    </ligand>
</feature>
<name>A0A0P6VXD5_9HYPH</name>
<keyword evidence="3 6" id="KW-0808">Transferase</keyword>
<dbReference type="Gene3D" id="3.40.50.300">
    <property type="entry name" value="P-loop containing nucleotide triphosphate hydrolases"/>
    <property type="match status" value="1"/>
</dbReference>
<feature type="domain" description="Guanylate kinase/L-type calcium channel beta subunit" evidence="7">
    <location>
        <begin position="17"/>
        <end position="196"/>
    </location>
</feature>
<accession>A0A0P6VXD5</accession>
<keyword evidence="5 6" id="KW-0067">ATP-binding</keyword>
<dbReference type="RefSeq" id="WP_054362249.1">
    <property type="nucleotide sequence ID" value="NZ_LJYW01000001.1"/>
</dbReference>
<dbReference type="GO" id="GO:0033863">
    <property type="term" value="F:ribose 1,5-bisphosphate phosphokinase activity"/>
    <property type="evidence" value="ECO:0007669"/>
    <property type="project" value="UniProtKB-UniRule"/>
</dbReference>
<reference evidence="8 9" key="1">
    <citation type="submission" date="2015-09" db="EMBL/GenBank/DDBJ databases">
        <authorList>
            <person name="Jackson K.R."/>
            <person name="Lunt B.L."/>
            <person name="Fisher J.N.B."/>
            <person name="Gardner A.V."/>
            <person name="Bailey M.E."/>
            <person name="Deus L.M."/>
            <person name="Earl A.S."/>
            <person name="Gibby P.D."/>
            <person name="Hartmann K.A."/>
            <person name="Liu J.E."/>
            <person name="Manci A.M."/>
            <person name="Nielsen D.A."/>
            <person name="Solomon M.B."/>
            <person name="Breakwell D.P."/>
            <person name="Burnett S.H."/>
            <person name="Grose J.H."/>
        </authorList>
    </citation>
    <scope>NUCLEOTIDE SEQUENCE [LARGE SCALE GENOMIC DNA]</scope>
    <source>
        <strain evidence="8 9">16</strain>
    </source>
</reference>
<evidence type="ECO:0000256" key="6">
    <source>
        <dbReference type="HAMAP-Rule" id="MF_00836"/>
    </source>
</evidence>
<evidence type="ECO:0000256" key="3">
    <source>
        <dbReference type="ARBA" id="ARBA00022679"/>
    </source>
</evidence>
<evidence type="ECO:0000313" key="9">
    <source>
        <dbReference type="Proteomes" id="UP000048984"/>
    </source>
</evidence>
<comment type="caution">
    <text evidence="8">The sequence shown here is derived from an EMBL/GenBank/DDBJ whole genome shotgun (WGS) entry which is preliminary data.</text>
</comment>
<dbReference type="EMBL" id="LJYW01000001">
    <property type="protein sequence ID" value="KPL56082.1"/>
    <property type="molecule type" value="Genomic_DNA"/>
</dbReference>
<dbReference type="Pfam" id="PF13238">
    <property type="entry name" value="AAA_18"/>
    <property type="match status" value="1"/>
</dbReference>
<keyword evidence="9" id="KW-1185">Reference proteome</keyword>
<comment type="similarity">
    <text evidence="6">Belongs to the ribose 1,5-bisphosphokinase family.</text>
</comment>
<dbReference type="SUPFAM" id="SSF52540">
    <property type="entry name" value="P-loop containing nucleoside triphosphate hydrolases"/>
    <property type="match status" value="1"/>
</dbReference>
<keyword evidence="4 6" id="KW-0547">Nucleotide-binding</keyword>
<dbReference type="AlphaFoldDB" id="A0A0P6VXD5"/>